<dbReference type="EMBL" id="KQ459324">
    <property type="protein sequence ID" value="KPJ01610.1"/>
    <property type="molecule type" value="Genomic_DNA"/>
</dbReference>
<sequence length="429" mass="48783">MIAKLTTRLDIIIIIFMSLYVKGLGAYSKLRIVWLVSGGDGYSCPYGQQCGFEPAPPGRSPPCAQPGLTYCLHPEPYPEHVIHKLIEAGQYDIRTLLTDESRDEFDAKKKGNYPYSYGPNSLPHVDQISLVHDPLTTTHHHKDVHKYHGRYTPDAFSDKTPLQPPSPVDPSPYNVYLPPNNTKFGSNDYLAGGNYWNRNRQYDYTKKGLRHHTLIPHSPGYNHGFLNEPNLYPGYDVEWFRQPDSDSVTRYNPTEWWKYMTPSRSDGVTIQRSISFPSHTTTVRRRRNAELVQAASKKKLTGAEALRIALGLANEDSSAERPRRQAQDNTQELCRVRTQFITPRAALNNKGNWRYVVNMADNMTQLVRAEICASTECNGLCTIPLGYSSRCEQKYIQKRLVALETSGQTLYTDLFWIPSCCQCTIVNNN</sequence>
<dbReference type="PANTHER" id="PTHR23199:SF16">
    <property type="entry name" value="PROTEIN SPAETZLE 5"/>
    <property type="match status" value="1"/>
</dbReference>
<dbReference type="Gene3D" id="2.10.90.10">
    <property type="entry name" value="Cystine-knot cytokines"/>
    <property type="match status" value="1"/>
</dbReference>
<keyword evidence="4" id="KW-0325">Glycoprotein</keyword>
<evidence type="ECO:0000256" key="2">
    <source>
        <dbReference type="ARBA" id="ARBA00022729"/>
    </source>
</evidence>
<dbReference type="GO" id="GO:0005615">
    <property type="term" value="C:extracellular space"/>
    <property type="evidence" value="ECO:0007669"/>
    <property type="project" value="UniProtKB-ARBA"/>
</dbReference>
<keyword evidence="2" id="KW-0732">Signal</keyword>
<dbReference type="SUPFAM" id="SSF57501">
    <property type="entry name" value="Cystine-knot cytokines"/>
    <property type="match status" value="1"/>
</dbReference>
<keyword evidence="3" id="KW-1015">Disulfide bond</keyword>
<evidence type="ECO:0000313" key="7">
    <source>
        <dbReference type="Proteomes" id="UP000053268"/>
    </source>
</evidence>
<dbReference type="GO" id="GO:0005121">
    <property type="term" value="F:Toll binding"/>
    <property type="evidence" value="ECO:0007669"/>
    <property type="project" value="TreeGrafter"/>
</dbReference>
<comment type="subunit">
    <text evidence="1">Homodimer; disulfide-linked.</text>
</comment>
<evidence type="ECO:0000259" key="5">
    <source>
        <dbReference type="Pfam" id="PF16077"/>
    </source>
</evidence>
<dbReference type="InterPro" id="IPR032104">
    <property type="entry name" value="Spaetzle"/>
</dbReference>
<dbReference type="Pfam" id="PF16077">
    <property type="entry name" value="Spaetzle"/>
    <property type="match status" value="1"/>
</dbReference>
<reference evidence="6 7" key="1">
    <citation type="journal article" date="2015" name="Nat. Commun.">
        <title>Outbred genome sequencing and CRISPR/Cas9 gene editing in butterflies.</title>
        <authorList>
            <person name="Li X."/>
            <person name="Fan D."/>
            <person name="Zhang W."/>
            <person name="Liu G."/>
            <person name="Zhang L."/>
            <person name="Zhao L."/>
            <person name="Fang X."/>
            <person name="Chen L."/>
            <person name="Dong Y."/>
            <person name="Chen Y."/>
            <person name="Ding Y."/>
            <person name="Zhao R."/>
            <person name="Feng M."/>
            <person name="Zhu Y."/>
            <person name="Feng Y."/>
            <person name="Jiang X."/>
            <person name="Zhu D."/>
            <person name="Xiang H."/>
            <person name="Feng X."/>
            <person name="Li S."/>
            <person name="Wang J."/>
            <person name="Zhang G."/>
            <person name="Kronforst M.R."/>
            <person name="Wang W."/>
        </authorList>
    </citation>
    <scope>NUCLEOTIDE SEQUENCE [LARGE SCALE GENOMIC DNA]</scope>
    <source>
        <strain evidence="6">Ya'a_city_454_Px</strain>
        <tissue evidence="6">Whole body</tissue>
    </source>
</reference>
<gene>
    <name evidence="6" type="ORF">RR46_08647</name>
</gene>
<dbReference type="GO" id="GO:0045087">
    <property type="term" value="P:innate immune response"/>
    <property type="evidence" value="ECO:0007669"/>
    <property type="project" value="TreeGrafter"/>
</dbReference>
<dbReference type="GO" id="GO:0021556">
    <property type="term" value="P:central nervous system formation"/>
    <property type="evidence" value="ECO:0007669"/>
    <property type="project" value="TreeGrafter"/>
</dbReference>
<evidence type="ECO:0000313" key="6">
    <source>
        <dbReference type="EMBL" id="KPJ01610.1"/>
    </source>
</evidence>
<organism evidence="6 7">
    <name type="scientific">Papilio xuthus</name>
    <name type="common">Asian swallowtail butterfly</name>
    <dbReference type="NCBI Taxonomy" id="66420"/>
    <lineage>
        <taxon>Eukaryota</taxon>
        <taxon>Metazoa</taxon>
        <taxon>Ecdysozoa</taxon>
        <taxon>Arthropoda</taxon>
        <taxon>Hexapoda</taxon>
        <taxon>Insecta</taxon>
        <taxon>Pterygota</taxon>
        <taxon>Neoptera</taxon>
        <taxon>Endopterygota</taxon>
        <taxon>Lepidoptera</taxon>
        <taxon>Glossata</taxon>
        <taxon>Ditrysia</taxon>
        <taxon>Papilionoidea</taxon>
        <taxon>Papilionidae</taxon>
        <taxon>Papilioninae</taxon>
        <taxon>Papilio</taxon>
    </lineage>
</organism>
<dbReference type="STRING" id="66420.A0A194Q9D9"/>
<dbReference type="AlphaFoldDB" id="A0A194Q9D9"/>
<dbReference type="GO" id="GO:0008083">
    <property type="term" value="F:growth factor activity"/>
    <property type="evidence" value="ECO:0007669"/>
    <property type="project" value="TreeGrafter"/>
</dbReference>
<name>A0A194Q9D9_PAPXU</name>
<feature type="domain" description="Spaetzle" evidence="5">
    <location>
        <begin position="332"/>
        <end position="425"/>
    </location>
</feature>
<dbReference type="InterPro" id="IPR029034">
    <property type="entry name" value="Cystine-knot_cytokine"/>
</dbReference>
<evidence type="ECO:0000256" key="4">
    <source>
        <dbReference type="ARBA" id="ARBA00023180"/>
    </source>
</evidence>
<keyword evidence="7" id="KW-1185">Reference proteome</keyword>
<evidence type="ECO:0000256" key="3">
    <source>
        <dbReference type="ARBA" id="ARBA00023157"/>
    </source>
</evidence>
<accession>A0A194Q9D9</accession>
<dbReference type="FunFam" id="2.10.90.10:FF:000018">
    <property type="entry name" value="Spatzle 4"/>
    <property type="match status" value="1"/>
</dbReference>
<dbReference type="Proteomes" id="UP000053268">
    <property type="component" value="Unassembled WGS sequence"/>
</dbReference>
<evidence type="ECO:0000256" key="1">
    <source>
        <dbReference type="ARBA" id="ARBA00011748"/>
    </source>
</evidence>
<protein>
    <submittedName>
        <fullName evidence="6">Protein spaetzle</fullName>
    </submittedName>
</protein>
<proteinExistence type="predicted"/>
<dbReference type="InterPro" id="IPR052444">
    <property type="entry name" value="Spz/Toll_ligand-like"/>
</dbReference>
<dbReference type="PANTHER" id="PTHR23199">
    <property type="entry name" value="NEUROTROPHIN 1-RELATED"/>
    <property type="match status" value="1"/>
</dbReference>